<evidence type="ECO:0000256" key="5">
    <source>
        <dbReference type="ARBA" id="ARBA00022598"/>
    </source>
</evidence>
<keyword evidence="9" id="KW-0030">Aminoacyl-tRNA synthetase</keyword>
<dbReference type="OMA" id="WVHEIRD"/>
<evidence type="ECO:0000256" key="10">
    <source>
        <dbReference type="ARBA" id="ARBA00033155"/>
    </source>
</evidence>
<feature type="domain" description="Aminoacyl-transfer RNA synthetases class-II family profile" evidence="13">
    <location>
        <begin position="154"/>
        <end position="457"/>
    </location>
</feature>
<evidence type="ECO:0000313" key="15">
    <source>
        <dbReference type="Proteomes" id="UP000011081"/>
    </source>
</evidence>
<dbReference type="SUPFAM" id="SSF55681">
    <property type="entry name" value="Class II aaRS and biotin synthetases"/>
    <property type="match status" value="1"/>
</dbReference>
<dbReference type="STRING" id="948595.L2GS39"/>
<dbReference type="InterPro" id="IPR002312">
    <property type="entry name" value="Asp/Asn-tRNA-synth_IIb"/>
</dbReference>
<evidence type="ECO:0000256" key="4">
    <source>
        <dbReference type="ARBA" id="ARBA00022490"/>
    </source>
</evidence>
<dbReference type="InterPro" id="IPR004364">
    <property type="entry name" value="Aa-tRNA-synt_II"/>
</dbReference>
<dbReference type="GO" id="GO:0006422">
    <property type="term" value="P:aspartyl-tRNA aminoacylation"/>
    <property type="evidence" value="ECO:0007669"/>
    <property type="project" value="InterPro"/>
</dbReference>
<dbReference type="GO" id="GO:0005829">
    <property type="term" value="C:cytosol"/>
    <property type="evidence" value="ECO:0007669"/>
    <property type="project" value="TreeGrafter"/>
</dbReference>
<dbReference type="Gene3D" id="2.40.50.140">
    <property type="entry name" value="Nucleic acid-binding proteins"/>
    <property type="match status" value="1"/>
</dbReference>
<dbReference type="InterPro" id="IPR004523">
    <property type="entry name" value="Asp-tRNA_synthase_2"/>
</dbReference>
<dbReference type="PANTHER" id="PTHR43450">
    <property type="entry name" value="ASPARTYL-TRNA SYNTHETASE"/>
    <property type="match status" value="1"/>
</dbReference>
<dbReference type="FunCoup" id="L2GS39">
    <property type="interactions" value="269"/>
</dbReference>
<sequence>MTEKLQSTAVEIDEICEQHMDREIEVCGFLESMKNFPKFGFLTLRAGMSRVQCVFNLGEKIDENYFTVICGVPLESYVRVKGVLKRAHKPVKSCSVCDYELGMSELSLLSAADSLPFDLKDINVYKKGVPSVSFNKRLDHRVLDLRGTMSQSIFRIIDQIMYAFRTFLRKEKFIEITTPKLLGSASEGGANLFEVNFFKKKAYLAQSPQLYKQMAIIGNMRKVYEIGHVYRAEESNINRYLSEFIGLDLEMESTDYLKTIKLIYRMFCAIIRDVYENNKQDVENLKKYNDFNDVRFEDEPLILSHRECVDILREHGEEIKYEDDFSRFMEKRLGEIIAEERKIDFFVVKDYPTRNRPFYTAPCDDPFYSKSYDFILRGEEILSGAQRINCYQQLRQSASDNGIDPVSIEGYLNAFKYGAPPHAGCGIGLERFAKALFGFSDIRCFSIFPRDPNRLYP</sequence>
<proteinExistence type="inferred from homology"/>
<dbReference type="OrthoDB" id="372395at2759"/>
<dbReference type="InterPro" id="IPR012340">
    <property type="entry name" value="NA-bd_OB-fold"/>
</dbReference>
<comment type="similarity">
    <text evidence="2">Belongs to the class-II aminoacyl-tRNA synthetase family. Type 2 subfamily.</text>
</comment>
<dbReference type="Pfam" id="PF00152">
    <property type="entry name" value="tRNA-synt_2"/>
    <property type="match status" value="1"/>
</dbReference>
<comment type="catalytic activity">
    <reaction evidence="11">
        <text>tRNA(Asp) + L-aspartate + ATP = L-aspartyl-tRNA(Asp) + AMP + diphosphate</text>
        <dbReference type="Rhea" id="RHEA:19649"/>
        <dbReference type="Rhea" id="RHEA-COMP:9660"/>
        <dbReference type="Rhea" id="RHEA-COMP:9678"/>
        <dbReference type="ChEBI" id="CHEBI:29991"/>
        <dbReference type="ChEBI" id="CHEBI:30616"/>
        <dbReference type="ChEBI" id="CHEBI:33019"/>
        <dbReference type="ChEBI" id="CHEBI:78442"/>
        <dbReference type="ChEBI" id="CHEBI:78516"/>
        <dbReference type="ChEBI" id="CHEBI:456215"/>
        <dbReference type="EC" id="6.1.1.12"/>
    </reaction>
</comment>
<keyword evidence="8" id="KW-0648">Protein biosynthesis</keyword>
<evidence type="ECO:0000256" key="8">
    <source>
        <dbReference type="ARBA" id="ARBA00022917"/>
    </source>
</evidence>
<dbReference type="Proteomes" id="UP000011081">
    <property type="component" value="Unassembled WGS sequence"/>
</dbReference>
<dbReference type="GeneID" id="19879889"/>
<dbReference type="Gene3D" id="3.30.930.10">
    <property type="entry name" value="Bira Bifunctional Protein, Domain 2"/>
    <property type="match status" value="1"/>
</dbReference>
<dbReference type="PRINTS" id="PR01042">
    <property type="entry name" value="TRNASYNTHASP"/>
</dbReference>
<dbReference type="GO" id="GO:0017101">
    <property type="term" value="C:aminoacyl-tRNA synthetase multienzyme complex"/>
    <property type="evidence" value="ECO:0007669"/>
    <property type="project" value="TreeGrafter"/>
</dbReference>
<dbReference type="GO" id="GO:0004815">
    <property type="term" value="F:aspartate-tRNA ligase activity"/>
    <property type="evidence" value="ECO:0007669"/>
    <property type="project" value="UniProtKB-EC"/>
</dbReference>
<dbReference type="InterPro" id="IPR045864">
    <property type="entry name" value="aa-tRNA-synth_II/BPL/LPL"/>
</dbReference>
<comment type="subcellular location">
    <subcellularLocation>
        <location evidence="1">Cytoplasm</location>
    </subcellularLocation>
</comment>
<dbReference type="GO" id="GO:0003723">
    <property type="term" value="F:RNA binding"/>
    <property type="evidence" value="ECO:0007669"/>
    <property type="project" value="TreeGrafter"/>
</dbReference>
<organism evidence="14 15">
    <name type="scientific">Vavraia culicis (isolate floridensis)</name>
    <name type="common">Microsporidian parasite</name>
    <dbReference type="NCBI Taxonomy" id="948595"/>
    <lineage>
        <taxon>Eukaryota</taxon>
        <taxon>Fungi</taxon>
        <taxon>Fungi incertae sedis</taxon>
        <taxon>Microsporidia</taxon>
        <taxon>Pleistophoridae</taxon>
        <taxon>Vavraia</taxon>
    </lineage>
</organism>
<dbReference type="InterPro" id="IPR006195">
    <property type="entry name" value="aa-tRNA-synth_II"/>
</dbReference>
<evidence type="ECO:0000256" key="3">
    <source>
        <dbReference type="ARBA" id="ARBA00012841"/>
    </source>
</evidence>
<keyword evidence="15" id="KW-1185">Reference proteome</keyword>
<reference evidence="15" key="1">
    <citation type="submission" date="2011-03" db="EMBL/GenBank/DDBJ databases">
        <title>The genome sequence of Vavraia culicis strain floridensis.</title>
        <authorList>
            <consortium name="The Broad Institute Genome Sequencing Platform"/>
            <person name="Cuomo C."/>
            <person name="Becnel J."/>
            <person name="Sanscrainte N."/>
            <person name="Young S.K."/>
            <person name="Zeng Q."/>
            <person name="Gargeya S."/>
            <person name="Fitzgerald M."/>
            <person name="Haas B."/>
            <person name="Abouelleil A."/>
            <person name="Alvarado L."/>
            <person name="Arachchi H.M."/>
            <person name="Berlin A."/>
            <person name="Chapman S.B."/>
            <person name="Gearin G."/>
            <person name="Goldberg J."/>
            <person name="Griggs A."/>
            <person name="Gujja S."/>
            <person name="Hansen M."/>
            <person name="Heiman D."/>
            <person name="Howarth C."/>
            <person name="Larimer J."/>
            <person name="Lui A."/>
            <person name="MacDonald P.J.P."/>
            <person name="McCowen C."/>
            <person name="Montmayeur A."/>
            <person name="Murphy C."/>
            <person name="Neiman D."/>
            <person name="Pearson M."/>
            <person name="Priest M."/>
            <person name="Roberts A."/>
            <person name="Saif S."/>
            <person name="Shea T."/>
            <person name="Sisk P."/>
            <person name="Stolte C."/>
            <person name="Sykes S."/>
            <person name="Wortman J."/>
            <person name="Nusbaum C."/>
            <person name="Birren B."/>
        </authorList>
    </citation>
    <scope>NUCLEOTIDE SEQUENCE [LARGE SCALE GENOMIC DNA]</scope>
    <source>
        <strain evidence="15">floridensis</strain>
    </source>
</reference>
<evidence type="ECO:0000256" key="7">
    <source>
        <dbReference type="ARBA" id="ARBA00022840"/>
    </source>
</evidence>
<dbReference type="InParanoid" id="L2GS39"/>
<dbReference type="EMBL" id="GL877443">
    <property type="protein sequence ID" value="ELA46476.1"/>
    <property type="molecule type" value="Genomic_DNA"/>
</dbReference>
<dbReference type="EC" id="6.1.1.12" evidence="3"/>
<dbReference type="RefSeq" id="XP_008075034.1">
    <property type="nucleotide sequence ID" value="XM_008076843.1"/>
</dbReference>
<evidence type="ECO:0000313" key="14">
    <source>
        <dbReference type="EMBL" id="ELA46476.1"/>
    </source>
</evidence>
<dbReference type="NCBIfam" id="TIGR00458">
    <property type="entry name" value="aspS_nondisc"/>
    <property type="match status" value="1"/>
</dbReference>
<evidence type="ECO:0000256" key="12">
    <source>
        <dbReference type="ARBA" id="ARBA00070516"/>
    </source>
</evidence>
<evidence type="ECO:0000256" key="11">
    <source>
        <dbReference type="ARBA" id="ARBA00047904"/>
    </source>
</evidence>
<evidence type="ECO:0000256" key="6">
    <source>
        <dbReference type="ARBA" id="ARBA00022741"/>
    </source>
</evidence>
<dbReference type="FunFam" id="3.30.930.10:FF:000038">
    <property type="entry name" value="Aspartate--tRNA ligase"/>
    <property type="match status" value="1"/>
</dbReference>
<dbReference type="PROSITE" id="PS50862">
    <property type="entry name" value="AA_TRNA_LIGASE_II"/>
    <property type="match status" value="1"/>
</dbReference>
<evidence type="ECO:0000259" key="13">
    <source>
        <dbReference type="PROSITE" id="PS50862"/>
    </source>
</evidence>
<keyword evidence="4" id="KW-0963">Cytoplasm</keyword>
<dbReference type="SUPFAM" id="SSF50249">
    <property type="entry name" value="Nucleic acid-binding proteins"/>
    <property type="match status" value="1"/>
</dbReference>
<keyword evidence="5 14" id="KW-0436">Ligase</keyword>
<evidence type="ECO:0000256" key="9">
    <source>
        <dbReference type="ARBA" id="ARBA00023146"/>
    </source>
</evidence>
<protein>
    <recommendedName>
        <fullName evidence="12">Probable aspartate--tRNA ligase, cytoplasmic</fullName>
        <ecNumber evidence="3">6.1.1.12</ecNumber>
    </recommendedName>
    <alternativeName>
        <fullName evidence="10">Aspartyl-tRNA synthetase</fullName>
    </alternativeName>
</protein>
<gene>
    <name evidence="14" type="ORF">VCUG_02020</name>
</gene>
<dbReference type="GO" id="GO:0005524">
    <property type="term" value="F:ATP binding"/>
    <property type="evidence" value="ECO:0007669"/>
    <property type="project" value="UniProtKB-KW"/>
</dbReference>
<dbReference type="AlphaFoldDB" id="L2GS39"/>
<keyword evidence="7" id="KW-0067">ATP-binding</keyword>
<dbReference type="HAMAP" id="MF_02075">
    <property type="entry name" value="Asp_tRNA_synth_type2"/>
    <property type="match status" value="1"/>
</dbReference>
<dbReference type="VEuPathDB" id="MicrosporidiaDB:VCUG_02020"/>
<dbReference type="NCBIfam" id="NF003483">
    <property type="entry name" value="PRK05159.1"/>
    <property type="match status" value="1"/>
</dbReference>
<dbReference type="HOGENOM" id="CLU_004553_2_1_1"/>
<evidence type="ECO:0000256" key="2">
    <source>
        <dbReference type="ARBA" id="ARBA00005312"/>
    </source>
</evidence>
<dbReference type="PANTHER" id="PTHR43450:SF1">
    <property type="entry name" value="ASPARTATE--TRNA LIGASE, CYTOPLASMIC"/>
    <property type="match status" value="1"/>
</dbReference>
<keyword evidence="6" id="KW-0547">Nucleotide-binding</keyword>
<evidence type="ECO:0000256" key="1">
    <source>
        <dbReference type="ARBA" id="ARBA00004496"/>
    </source>
</evidence>
<accession>L2GS39</accession>
<name>L2GS39_VAVCU</name>